<dbReference type="PROSITE" id="PS00502">
    <property type="entry name" value="POLYGALACTURONASE"/>
    <property type="match status" value="1"/>
</dbReference>
<dbReference type="Pfam" id="PF00295">
    <property type="entry name" value="Glyco_hydro_28"/>
    <property type="match status" value="1"/>
</dbReference>
<evidence type="ECO:0000256" key="4">
    <source>
        <dbReference type="RuleBase" id="RU361169"/>
    </source>
</evidence>
<feature type="signal peptide" evidence="5">
    <location>
        <begin position="1"/>
        <end position="40"/>
    </location>
</feature>
<accession>A0ABX5UFW9</accession>
<evidence type="ECO:0000256" key="5">
    <source>
        <dbReference type="SAM" id="SignalP"/>
    </source>
</evidence>
<organism evidence="6 7">
    <name type="scientific">Pseudoduganella umbonata</name>
    <dbReference type="NCBI Taxonomy" id="864828"/>
    <lineage>
        <taxon>Bacteria</taxon>
        <taxon>Pseudomonadati</taxon>
        <taxon>Pseudomonadota</taxon>
        <taxon>Betaproteobacteria</taxon>
        <taxon>Burkholderiales</taxon>
        <taxon>Oxalobacteraceae</taxon>
        <taxon>Telluria group</taxon>
        <taxon>Pseudoduganella</taxon>
    </lineage>
</organism>
<dbReference type="InterPro" id="IPR006626">
    <property type="entry name" value="PbH1"/>
</dbReference>
<evidence type="ECO:0000313" key="7">
    <source>
        <dbReference type="Proteomes" id="UP000298763"/>
    </source>
</evidence>
<dbReference type="InterPro" id="IPR011050">
    <property type="entry name" value="Pectin_lyase_fold/virulence"/>
</dbReference>
<reference evidence="6 7" key="1">
    <citation type="submission" date="2019-05" db="EMBL/GenBank/DDBJ databases">
        <title>Draft Genome Sequences of Six Type Strains of the Genus Massilia.</title>
        <authorList>
            <person name="Miess H."/>
            <person name="Frediansyhah A."/>
            <person name="Gross H."/>
        </authorList>
    </citation>
    <scope>NUCLEOTIDE SEQUENCE [LARGE SCALE GENOMIC DNA]</scope>
    <source>
        <strain evidence="6 7">DSMZ 26121</strain>
    </source>
</reference>
<dbReference type="Gene3D" id="2.160.20.10">
    <property type="entry name" value="Single-stranded right-handed beta-helix, Pectin lyase-like"/>
    <property type="match status" value="1"/>
</dbReference>
<dbReference type="EMBL" id="CP040017">
    <property type="protein sequence ID" value="QCP09275.1"/>
    <property type="molecule type" value="Genomic_DNA"/>
</dbReference>
<evidence type="ECO:0000256" key="1">
    <source>
        <dbReference type="ARBA" id="ARBA00008834"/>
    </source>
</evidence>
<evidence type="ECO:0000256" key="2">
    <source>
        <dbReference type="ARBA" id="ARBA00022801"/>
    </source>
</evidence>
<keyword evidence="3 4" id="KW-0326">Glycosidase</keyword>
<comment type="similarity">
    <text evidence="1 4">Belongs to the glycosyl hydrolase 28 family.</text>
</comment>
<proteinExistence type="inferred from homology"/>
<protein>
    <submittedName>
        <fullName evidence="6">Exopolygalacturonase</fullName>
    </submittedName>
</protein>
<sequence>MPCLVHRRAGMSHPSTARRGVALSLLAAPMLALPACASLAQPRRAAITDFGALADDRTVNTIAIQKTIDHVAGQGGGTVVVPPGVFVSGALFLKPKVHLHLEQGAVLKCSTDMRHFPAQRTRIEGHFAPSFNPALINANGCDGLKITGAGTLDGAGRPIWDLFWKLRKAAPDPHNFANIGVPRARLALIERSRGVTVEGVTFKDSQFWNLHLYRCQDVTVRGARFEVPDDYKQAPSTDGIDLDSCQRVTVEDCYFSVTDDCIAAKGSKGPQALEDKDSPPVEHIRVRNCEFRRGHGVMTLGSEATLVRDVLVENCRVGPRVQNVAVLKLRADTPQHYEDIHFRGLTLDSDSGLIVAIRPWTQYFNLKGAPPPKSIVRNVSLVGIKGRFGTFGKIAPNPGQTEIGDILLKDIDVALGTGTLDATGAPGLRLENVRVNGKPLTL</sequence>
<feature type="chain" id="PRO_5045933515" evidence="5">
    <location>
        <begin position="41"/>
        <end position="442"/>
    </location>
</feature>
<gene>
    <name evidence="6" type="ORF">FCL38_01610</name>
</gene>
<keyword evidence="2 4" id="KW-0378">Hydrolase</keyword>
<evidence type="ECO:0000313" key="6">
    <source>
        <dbReference type="EMBL" id="QCP09275.1"/>
    </source>
</evidence>
<dbReference type="SMART" id="SM00710">
    <property type="entry name" value="PbH1"/>
    <property type="match status" value="4"/>
</dbReference>
<dbReference type="PANTHER" id="PTHR31339:SF9">
    <property type="entry name" value="PLASMIN AND FIBRONECTIN-BINDING PROTEIN A"/>
    <property type="match status" value="1"/>
</dbReference>
<dbReference type="InterPro" id="IPR000743">
    <property type="entry name" value="Glyco_hydro_28"/>
</dbReference>
<dbReference type="SUPFAM" id="SSF51126">
    <property type="entry name" value="Pectin lyase-like"/>
    <property type="match status" value="1"/>
</dbReference>
<dbReference type="InterPro" id="IPR051801">
    <property type="entry name" value="GH28_Enzymes"/>
</dbReference>
<keyword evidence="7" id="KW-1185">Reference proteome</keyword>
<dbReference type="InterPro" id="IPR012334">
    <property type="entry name" value="Pectin_lyas_fold"/>
</dbReference>
<evidence type="ECO:0000256" key="3">
    <source>
        <dbReference type="ARBA" id="ARBA00023295"/>
    </source>
</evidence>
<dbReference type="PANTHER" id="PTHR31339">
    <property type="entry name" value="PECTIN LYASE-RELATED"/>
    <property type="match status" value="1"/>
</dbReference>
<keyword evidence="5" id="KW-0732">Signal</keyword>
<dbReference type="Proteomes" id="UP000298763">
    <property type="component" value="Chromosome"/>
</dbReference>
<name>A0ABX5UFW9_9BURK</name>